<dbReference type="GO" id="GO:0004644">
    <property type="term" value="F:phosphoribosylglycinamide formyltransferase activity"/>
    <property type="evidence" value="ECO:0007669"/>
    <property type="project" value="UniProtKB-EC"/>
</dbReference>
<dbReference type="InterPro" id="IPR002376">
    <property type="entry name" value="Formyl_transf_N"/>
</dbReference>
<dbReference type="SUPFAM" id="SSF53328">
    <property type="entry name" value="Formyltransferase"/>
    <property type="match status" value="1"/>
</dbReference>
<dbReference type="InterPro" id="IPR036477">
    <property type="entry name" value="Formyl_transf_N_sf"/>
</dbReference>
<evidence type="ECO:0000256" key="2">
    <source>
        <dbReference type="ARBA" id="ARBA00012254"/>
    </source>
</evidence>
<gene>
    <name evidence="6" type="primary">arnA_1</name>
    <name evidence="6" type="ORF">Enr8_17480</name>
</gene>
<dbReference type="PANTHER" id="PTHR43369:SF2">
    <property type="entry name" value="PHOSPHORIBOSYLGLYCINAMIDE FORMYLTRANSFERASE"/>
    <property type="match status" value="1"/>
</dbReference>
<dbReference type="CDD" id="cd08653">
    <property type="entry name" value="FMT_core_like_3"/>
    <property type="match status" value="1"/>
</dbReference>
<keyword evidence="7" id="KW-1185">Reference proteome</keyword>
<dbReference type="Gene3D" id="3.40.50.170">
    <property type="entry name" value="Formyl transferase, N-terminal domain"/>
    <property type="match status" value="1"/>
</dbReference>
<dbReference type="EC" id="2.1.2.2" evidence="2"/>
<dbReference type="PANTHER" id="PTHR43369">
    <property type="entry name" value="PHOSPHORIBOSYLGLYCINAMIDE FORMYLTRANSFERASE"/>
    <property type="match status" value="1"/>
</dbReference>
<keyword evidence="3" id="KW-0808">Transferase</keyword>
<proteinExistence type="predicted"/>
<dbReference type="AlphaFoldDB" id="A0A5C5V6Z3"/>
<reference evidence="6 7" key="1">
    <citation type="submission" date="2019-02" db="EMBL/GenBank/DDBJ databases">
        <title>Deep-cultivation of Planctomycetes and their phenomic and genomic characterization uncovers novel biology.</title>
        <authorList>
            <person name="Wiegand S."/>
            <person name="Jogler M."/>
            <person name="Boedeker C."/>
            <person name="Pinto D."/>
            <person name="Vollmers J."/>
            <person name="Rivas-Marin E."/>
            <person name="Kohn T."/>
            <person name="Peeters S.H."/>
            <person name="Heuer A."/>
            <person name="Rast P."/>
            <person name="Oberbeckmann S."/>
            <person name="Bunk B."/>
            <person name="Jeske O."/>
            <person name="Meyerdierks A."/>
            <person name="Storesund J.E."/>
            <person name="Kallscheuer N."/>
            <person name="Luecker S."/>
            <person name="Lage O.M."/>
            <person name="Pohl T."/>
            <person name="Merkel B.J."/>
            <person name="Hornburger P."/>
            <person name="Mueller R.-W."/>
            <person name="Bruemmer F."/>
            <person name="Labrenz M."/>
            <person name="Spormann A.M."/>
            <person name="Op Den Camp H."/>
            <person name="Overmann J."/>
            <person name="Amann R."/>
            <person name="Jetten M.S.M."/>
            <person name="Mascher T."/>
            <person name="Medema M.H."/>
            <person name="Devos D.P."/>
            <person name="Kaster A.-K."/>
            <person name="Ovreas L."/>
            <person name="Rohde M."/>
            <person name="Galperin M.Y."/>
            <person name="Jogler C."/>
        </authorList>
    </citation>
    <scope>NUCLEOTIDE SEQUENCE [LARGE SCALE GENOMIC DNA]</scope>
    <source>
        <strain evidence="6 7">Enr8</strain>
    </source>
</reference>
<evidence type="ECO:0000256" key="4">
    <source>
        <dbReference type="ARBA" id="ARBA00022755"/>
    </source>
</evidence>
<evidence type="ECO:0000313" key="6">
    <source>
        <dbReference type="EMBL" id="TWT34354.1"/>
    </source>
</evidence>
<comment type="caution">
    <text evidence="6">The sequence shown here is derived from an EMBL/GenBank/DDBJ whole genome shotgun (WGS) entry which is preliminary data.</text>
</comment>
<dbReference type="Pfam" id="PF00551">
    <property type="entry name" value="Formyl_trans_N"/>
    <property type="match status" value="1"/>
</dbReference>
<feature type="domain" description="Formyl transferase N-terminal" evidence="5">
    <location>
        <begin position="123"/>
        <end position="234"/>
    </location>
</feature>
<name>A0A5C5V6Z3_9BACT</name>
<dbReference type="Proteomes" id="UP000318878">
    <property type="component" value="Unassembled WGS sequence"/>
</dbReference>
<evidence type="ECO:0000256" key="1">
    <source>
        <dbReference type="ARBA" id="ARBA00005054"/>
    </source>
</evidence>
<evidence type="ECO:0000313" key="7">
    <source>
        <dbReference type="Proteomes" id="UP000318878"/>
    </source>
</evidence>
<accession>A0A5C5V6Z3</accession>
<dbReference type="GO" id="GO:0006189">
    <property type="term" value="P:'de novo' IMP biosynthetic process"/>
    <property type="evidence" value="ECO:0007669"/>
    <property type="project" value="TreeGrafter"/>
</dbReference>
<protein>
    <recommendedName>
        <fullName evidence="2">phosphoribosylglycinamide formyltransferase 1</fullName>
        <ecNumber evidence="2">2.1.2.2</ecNumber>
    </recommendedName>
</protein>
<dbReference type="OrthoDB" id="9802815at2"/>
<dbReference type="GO" id="GO:0005829">
    <property type="term" value="C:cytosol"/>
    <property type="evidence" value="ECO:0007669"/>
    <property type="project" value="TreeGrafter"/>
</dbReference>
<sequence>MSPCAGTPIGGGDFDGLLKVTRLNIVAISTLAPQHRFVLSKLHDASPLRHLIQPVWSAKPASWRQYGKLLHSPFSVINRRLQSRYRNWRDDRLYRTLAERLEPAAAERFSDVEQSLVAIDDFNRAANVDLIRQLQPDVIVTSGCPILKPEIFGLARLATINIHWGIAPDYRGENTLFWPLYHNDEANVGVTIHKIDAGIDTGPILAHGFVDCGPEDGEASVTVKAAQVAARLLPGIVAKIEETQSATGQVSTEAGTLYLGRQRTWRHDLTHWWRRRRASDRRTIEAHDEIYIDKPASGLAS</sequence>
<keyword evidence="4" id="KW-0658">Purine biosynthesis</keyword>
<dbReference type="EMBL" id="SJPF01000002">
    <property type="protein sequence ID" value="TWT34354.1"/>
    <property type="molecule type" value="Genomic_DNA"/>
</dbReference>
<evidence type="ECO:0000259" key="5">
    <source>
        <dbReference type="Pfam" id="PF00551"/>
    </source>
</evidence>
<evidence type="ECO:0000256" key="3">
    <source>
        <dbReference type="ARBA" id="ARBA00022679"/>
    </source>
</evidence>
<comment type="pathway">
    <text evidence="1">Purine metabolism; IMP biosynthesis via de novo pathway; N(2)-formyl-N(1)-(5-phospho-D-ribosyl)glycinamide from N(1)-(5-phospho-D-ribosyl)glycinamide (10-formyl THF route): step 1/1.</text>
</comment>
<organism evidence="6 7">
    <name type="scientific">Blastopirellula retiformator</name>
    <dbReference type="NCBI Taxonomy" id="2527970"/>
    <lineage>
        <taxon>Bacteria</taxon>
        <taxon>Pseudomonadati</taxon>
        <taxon>Planctomycetota</taxon>
        <taxon>Planctomycetia</taxon>
        <taxon>Pirellulales</taxon>
        <taxon>Pirellulaceae</taxon>
        <taxon>Blastopirellula</taxon>
    </lineage>
</organism>